<dbReference type="PROSITE" id="PS50048">
    <property type="entry name" value="ZN2_CY6_FUNGAL_2"/>
    <property type="match status" value="1"/>
</dbReference>
<evidence type="ECO:0000313" key="6">
    <source>
        <dbReference type="EMBL" id="KAK0387690.1"/>
    </source>
</evidence>
<dbReference type="InterPro" id="IPR001138">
    <property type="entry name" value="Zn2Cys6_DnaBD"/>
</dbReference>
<dbReference type="SUPFAM" id="SSF57701">
    <property type="entry name" value="Zn2/Cys6 DNA-binding domain"/>
    <property type="match status" value="1"/>
</dbReference>
<dbReference type="Gene3D" id="4.10.240.10">
    <property type="entry name" value="Zn(2)-C6 fungal-type DNA-binding domain"/>
    <property type="match status" value="1"/>
</dbReference>
<protein>
    <recommendedName>
        <fullName evidence="5">Zn(2)-C6 fungal-type domain-containing protein</fullName>
    </recommendedName>
</protein>
<keyword evidence="7" id="KW-1185">Reference proteome</keyword>
<dbReference type="GO" id="GO:0005634">
    <property type="term" value="C:nucleus"/>
    <property type="evidence" value="ECO:0007669"/>
    <property type="project" value="TreeGrafter"/>
</dbReference>
<dbReference type="Pfam" id="PF04082">
    <property type="entry name" value="Fungal_trans"/>
    <property type="match status" value="1"/>
</dbReference>
<feature type="domain" description="Zn(2)-C6 fungal-type" evidence="5">
    <location>
        <begin position="17"/>
        <end position="48"/>
    </location>
</feature>
<dbReference type="SMART" id="SM00906">
    <property type="entry name" value="Fungal_trans"/>
    <property type="match status" value="1"/>
</dbReference>
<reference evidence="6" key="1">
    <citation type="submission" date="2022-10" db="EMBL/GenBank/DDBJ databases">
        <title>Determination and structural analysis of whole genome sequence of Sarocladium strictum F4-1.</title>
        <authorList>
            <person name="Hu L."/>
            <person name="Jiang Y."/>
        </authorList>
    </citation>
    <scope>NUCLEOTIDE SEQUENCE</scope>
    <source>
        <strain evidence="6">F4-1</strain>
    </source>
</reference>
<dbReference type="GO" id="GO:0000978">
    <property type="term" value="F:RNA polymerase II cis-regulatory region sequence-specific DNA binding"/>
    <property type="evidence" value="ECO:0007669"/>
    <property type="project" value="TreeGrafter"/>
</dbReference>
<evidence type="ECO:0000256" key="1">
    <source>
        <dbReference type="ARBA" id="ARBA00022723"/>
    </source>
</evidence>
<dbReference type="GO" id="GO:0000981">
    <property type="term" value="F:DNA-binding transcription factor activity, RNA polymerase II-specific"/>
    <property type="evidence" value="ECO:0007669"/>
    <property type="project" value="InterPro"/>
</dbReference>
<comment type="caution">
    <text evidence="6">The sequence shown here is derived from an EMBL/GenBank/DDBJ whole genome shotgun (WGS) entry which is preliminary data.</text>
</comment>
<dbReference type="Proteomes" id="UP001175261">
    <property type="component" value="Unassembled WGS sequence"/>
</dbReference>
<dbReference type="Pfam" id="PF00172">
    <property type="entry name" value="Zn_clus"/>
    <property type="match status" value="1"/>
</dbReference>
<evidence type="ECO:0000256" key="2">
    <source>
        <dbReference type="ARBA" id="ARBA00023015"/>
    </source>
</evidence>
<keyword evidence="4" id="KW-0539">Nucleus</keyword>
<evidence type="ECO:0000256" key="4">
    <source>
        <dbReference type="ARBA" id="ARBA00023242"/>
    </source>
</evidence>
<evidence type="ECO:0000256" key="3">
    <source>
        <dbReference type="ARBA" id="ARBA00023163"/>
    </source>
</evidence>
<dbReference type="AlphaFoldDB" id="A0AA39GHY6"/>
<keyword evidence="3" id="KW-0804">Transcription</keyword>
<name>A0AA39GHY6_SARSR</name>
<dbReference type="CDD" id="cd12148">
    <property type="entry name" value="fungal_TF_MHR"/>
    <property type="match status" value="1"/>
</dbReference>
<keyword evidence="1" id="KW-0479">Metal-binding</keyword>
<dbReference type="CDD" id="cd00067">
    <property type="entry name" value="GAL4"/>
    <property type="match status" value="1"/>
</dbReference>
<dbReference type="GO" id="GO:0006351">
    <property type="term" value="P:DNA-templated transcription"/>
    <property type="evidence" value="ECO:0007669"/>
    <property type="project" value="InterPro"/>
</dbReference>
<dbReference type="GO" id="GO:0000435">
    <property type="term" value="P:positive regulation of transcription from RNA polymerase II promoter by galactose"/>
    <property type="evidence" value="ECO:0007669"/>
    <property type="project" value="TreeGrafter"/>
</dbReference>
<dbReference type="PROSITE" id="PS00463">
    <property type="entry name" value="ZN2_CY6_FUNGAL_1"/>
    <property type="match status" value="1"/>
</dbReference>
<evidence type="ECO:0000313" key="7">
    <source>
        <dbReference type="Proteomes" id="UP001175261"/>
    </source>
</evidence>
<gene>
    <name evidence="6" type="ORF">NLU13_3935</name>
</gene>
<organism evidence="6 7">
    <name type="scientific">Sarocladium strictum</name>
    <name type="common">Black bundle disease fungus</name>
    <name type="synonym">Acremonium strictum</name>
    <dbReference type="NCBI Taxonomy" id="5046"/>
    <lineage>
        <taxon>Eukaryota</taxon>
        <taxon>Fungi</taxon>
        <taxon>Dikarya</taxon>
        <taxon>Ascomycota</taxon>
        <taxon>Pezizomycotina</taxon>
        <taxon>Sordariomycetes</taxon>
        <taxon>Hypocreomycetidae</taxon>
        <taxon>Hypocreales</taxon>
        <taxon>Sarocladiaceae</taxon>
        <taxon>Sarocladium</taxon>
    </lineage>
</organism>
<sequence length="690" mass="74329">MPRPKVLPSQRQRAVEACNACRSTKKRCSGTVPCTQCQKRGLQDTCFLTIQQARPAAERRASLKTPAATTTIARPIDSTQLPLPIAKMTATSMRTTEELPVSPPDGASLLSDVLMGDSQVPAGMDSSSASTASFSSTDARMLFNQRGERVYIGSAASISFLQVVRRVVSEQIGPSPFSHNDKAETMLEKASPDQKMNEVSTPPAFLPDVTAAEKQDFARCCFAVTEGFIDVFDANEIDALLGTTHANSPMAPLSPMKRACGNLIIAIGAQCKSTSVAHDVALPYFREAQRLVLAGMLEDPDVDMVRAHLLMAFYLLGECRRNAAFMYLGIAARAALALGLHSRDSYSNMKSPGDRLRLRLWMSVRIMDKLVNSILGRPAATAGVYSDMRGVFEAYNATPKTPTAESLCAAHGIVCIINDITRKVYEKKEITVRVVEQFLDDIEAWKRSLPTALSTAGSVDVSGTPSSQGSGGSLGNVHVSCLYYFAVALVTRPILVSGLTTKATFGAQPAQLAGACLDAATFLAETCSEAYRSGLLQNNMCIMKALLFAAGLILGFEIFTKRSIDHEIEAAFAGTTDVLGFLAASSPQAAHYLDILTSLANAAQKRKASTRKNRYVSRIFSVGSATAEPPQLTEPQSWEESLFLEDLPPLQGEGMEGWTGLGPMSGEGLSLDWDSLNISQWDNFPFQGNV</sequence>
<dbReference type="InterPro" id="IPR036864">
    <property type="entry name" value="Zn2-C6_fun-type_DNA-bd_sf"/>
</dbReference>
<accession>A0AA39GHY6</accession>
<evidence type="ECO:0000259" key="5">
    <source>
        <dbReference type="PROSITE" id="PS50048"/>
    </source>
</evidence>
<dbReference type="InterPro" id="IPR007219">
    <property type="entry name" value="XnlR_reg_dom"/>
</dbReference>
<dbReference type="SMART" id="SM00066">
    <property type="entry name" value="GAL4"/>
    <property type="match status" value="1"/>
</dbReference>
<dbReference type="PANTHER" id="PTHR47424">
    <property type="entry name" value="REGULATORY PROTEIN GAL4"/>
    <property type="match status" value="1"/>
</dbReference>
<dbReference type="PANTHER" id="PTHR47424:SF9">
    <property type="entry name" value="TAH-2"/>
    <property type="match status" value="1"/>
</dbReference>
<dbReference type="GO" id="GO:0008270">
    <property type="term" value="F:zinc ion binding"/>
    <property type="evidence" value="ECO:0007669"/>
    <property type="project" value="InterPro"/>
</dbReference>
<proteinExistence type="predicted"/>
<dbReference type="EMBL" id="JAPDFR010000003">
    <property type="protein sequence ID" value="KAK0387690.1"/>
    <property type="molecule type" value="Genomic_DNA"/>
</dbReference>
<dbReference type="InterPro" id="IPR051127">
    <property type="entry name" value="Fungal_SecMet_Regulators"/>
</dbReference>
<keyword evidence="2" id="KW-0805">Transcription regulation</keyword>